<dbReference type="PANTHER" id="PTHR43685">
    <property type="entry name" value="GLYCOSYLTRANSFERASE"/>
    <property type="match status" value="1"/>
</dbReference>
<dbReference type="SUPFAM" id="SSF53448">
    <property type="entry name" value="Nucleotide-diphospho-sugar transferases"/>
    <property type="match status" value="1"/>
</dbReference>
<keyword evidence="3" id="KW-1185">Reference proteome</keyword>
<keyword evidence="2" id="KW-0808">Transferase</keyword>
<dbReference type="RefSeq" id="WP_008476360.1">
    <property type="nucleotide sequence ID" value="NZ_CAGS01000137.1"/>
</dbReference>
<dbReference type="GO" id="GO:0016757">
    <property type="term" value="F:glycosyltransferase activity"/>
    <property type="evidence" value="ECO:0007669"/>
    <property type="project" value="UniProtKB-KW"/>
</dbReference>
<evidence type="ECO:0000313" key="2">
    <source>
        <dbReference type="EMBL" id="CCF83313.1"/>
    </source>
</evidence>
<evidence type="ECO:0000259" key="1">
    <source>
        <dbReference type="Pfam" id="PF00535"/>
    </source>
</evidence>
<organism evidence="2 3">
    <name type="scientific">Nitrolancea hollandica Lb</name>
    <dbReference type="NCBI Taxonomy" id="1129897"/>
    <lineage>
        <taxon>Bacteria</taxon>
        <taxon>Pseudomonadati</taxon>
        <taxon>Thermomicrobiota</taxon>
        <taxon>Thermomicrobia</taxon>
        <taxon>Sphaerobacterales</taxon>
        <taxon>Sphaerobacterineae</taxon>
        <taxon>Sphaerobacteraceae</taxon>
        <taxon>Nitrolancea</taxon>
    </lineage>
</organism>
<dbReference type="AlphaFoldDB" id="I4EF51"/>
<dbReference type="EC" id="2.4.-.-" evidence="2"/>
<comment type="caution">
    <text evidence="2">The sequence shown here is derived from an EMBL/GenBank/DDBJ whole genome shotgun (WGS) entry which is preliminary data.</text>
</comment>
<dbReference type="OrthoDB" id="150056at2"/>
<evidence type="ECO:0000313" key="3">
    <source>
        <dbReference type="Proteomes" id="UP000004221"/>
    </source>
</evidence>
<proteinExistence type="predicted"/>
<sequence length="317" mass="35486">MENSLLPEQPLVSIIITNHNYAPFLPLAIESALGQTYPRTEVVVVDDGSTDTSHQIIASYQDRIIPVLKGNGGQGSGFNAGYATSRGDLVAFLDADDVFRPEKLANVIAAWRAQPDASVIYHQLQGIDAQGRVLWRGKPWPKVMLRGNIRTRVEQSGGWWPWPVTSGLSFPRAFLEQVLPISEAEFPNRADSYLAGLAPFLGPVVGIPEPLAWYRVHKISGSNRYGRAGSKQLGCKLKAEIFDLEFQIVRQTLLQRLGIMSSMSLSDHYLYQYYRKGSDDEVPLRQVVGPVLRCPFLSPRLRGRELVKMALRRVDWQ</sequence>
<gene>
    <name evidence="2" type="ORF">NITHO_2210008</name>
</gene>
<reference evidence="2 3" key="1">
    <citation type="journal article" date="2012" name="ISME J.">
        <title>Nitrification expanded: discovery, physiology and genomics of a nitrite-oxidizing bacterium from the phylum Chloroflexi.</title>
        <authorList>
            <person name="Sorokin D.Y."/>
            <person name="Lucker S."/>
            <person name="Vejmelkova D."/>
            <person name="Kostrikina N.A."/>
            <person name="Kleerebezem R."/>
            <person name="Rijpstra W.I."/>
            <person name="Damste J.S."/>
            <person name="Le Paslier D."/>
            <person name="Muyzer G."/>
            <person name="Wagner M."/>
            <person name="van Loosdrecht M.C."/>
            <person name="Daims H."/>
        </authorList>
    </citation>
    <scope>NUCLEOTIDE SEQUENCE [LARGE SCALE GENOMIC DNA]</scope>
    <source>
        <strain evidence="3">none</strain>
    </source>
</reference>
<dbReference type="PANTHER" id="PTHR43685:SF11">
    <property type="entry name" value="GLYCOSYLTRANSFERASE TAGX-RELATED"/>
    <property type="match status" value="1"/>
</dbReference>
<dbReference type="EMBL" id="CAGS01000137">
    <property type="protein sequence ID" value="CCF83313.1"/>
    <property type="molecule type" value="Genomic_DNA"/>
</dbReference>
<name>I4EF51_9BACT</name>
<feature type="domain" description="Glycosyltransferase 2-like" evidence="1">
    <location>
        <begin position="13"/>
        <end position="136"/>
    </location>
</feature>
<dbReference type="InterPro" id="IPR001173">
    <property type="entry name" value="Glyco_trans_2-like"/>
</dbReference>
<dbReference type="Pfam" id="PF00535">
    <property type="entry name" value="Glycos_transf_2"/>
    <property type="match status" value="1"/>
</dbReference>
<protein>
    <submittedName>
        <fullName evidence="2">Putative enzyme</fullName>
        <ecNumber evidence="2">2.4.-.-</ecNumber>
    </submittedName>
</protein>
<keyword evidence="2" id="KW-0328">Glycosyltransferase</keyword>
<accession>I4EF51</accession>
<dbReference type="Proteomes" id="UP000004221">
    <property type="component" value="Unassembled WGS sequence"/>
</dbReference>
<dbReference type="InterPro" id="IPR029044">
    <property type="entry name" value="Nucleotide-diphossugar_trans"/>
</dbReference>
<dbReference type="Gene3D" id="3.90.550.10">
    <property type="entry name" value="Spore Coat Polysaccharide Biosynthesis Protein SpsA, Chain A"/>
    <property type="match status" value="1"/>
</dbReference>
<dbReference type="InterPro" id="IPR050834">
    <property type="entry name" value="Glycosyltransf_2"/>
</dbReference>